<proteinExistence type="predicted"/>
<name>A0A6B2L181_9EUKA</name>
<feature type="domain" description="MACPF" evidence="1">
    <location>
        <begin position="1"/>
        <end position="159"/>
    </location>
</feature>
<sequence length="392" mass="42736">MGTATERDAFYAMIAEFGTHLPTSVIMGGSYSKVYRVKEDEVFRAESDAFDFSAAASDSFEVETLQVTASTSLSVQSSDKLKTFLSESTTRQKGPAPPFPLDSNTWAAAVRDDPYPIKLTLTPISEVFVSRNFPSVDATRLASVKDKYKSYVVDYCTALHIPCTGPLPDPTNAYHSVETARGSSTFSVYCPQSTIPIGVGFSRSNDEPHPGYYFNADPDQECARVPYCFNPHGEDCFGVCTDAFTVDDVIYKKAAGSGTWDVTCPAGYKVASCGIAAHRAHEGWPRSYPTSSDTCTCYQYFGADCYASCVNATMARNHRIVENFGDQGIIARCPAGTVVMGCGYNPPAGHSAEELWWVKPYRNTGSTDSGCVCYNYYYANCYAICATLTKPQ</sequence>
<dbReference type="InterPro" id="IPR020864">
    <property type="entry name" value="MACPF"/>
</dbReference>
<dbReference type="AlphaFoldDB" id="A0A6B2L181"/>
<accession>A0A6B2L181</accession>
<evidence type="ECO:0000313" key="2">
    <source>
        <dbReference type="EMBL" id="NDV30726.1"/>
    </source>
</evidence>
<evidence type="ECO:0000259" key="1">
    <source>
        <dbReference type="PROSITE" id="PS51412"/>
    </source>
</evidence>
<dbReference type="PROSITE" id="PS51412">
    <property type="entry name" value="MACPF_2"/>
    <property type="match status" value="1"/>
</dbReference>
<dbReference type="EMBL" id="GIBP01001757">
    <property type="protein sequence ID" value="NDV30726.1"/>
    <property type="molecule type" value="Transcribed_RNA"/>
</dbReference>
<reference evidence="2" key="1">
    <citation type="journal article" date="2020" name="J. Eukaryot. Microbiol.">
        <title>De novo Sequencing, Assembly and Annotation of the Transcriptome for the Free-Living Testate Amoeba Arcella intermedia.</title>
        <authorList>
            <person name="Ribeiro G.M."/>
            <person name="Porfirio-Sousa A.L."/>
            <person name="Maurer-Alcala X.X."/>
            <person name="Katz L.A."/>
            <person name="Lahr D.J.G."/>
        </authorList>
    </citation>
    <scope>NUCLEOTIDE SEQUENCE</scope>
</reference>
<dbReference type="Pfam" id="PF01823">
    <property type="entry name" value="MACPF"/>
    <property type="match status" value="1"/>
</dbReference>
<organism evidence="2">
    <name type="scientific">Arcella intermedia</name>
    <dbReference type="NCBI Taxonomy" id="1963864"/>
    <lineage>
        <taxon>Eukaryota</taxon>
        <taxon>Amoebozoa</taxon>
        <taxon>Tubulinea</taxon>
        <taxon>Elardia</taxon>
        <taxon>Arcellinida</taxon>
        <taxon>Sphaerothecina</taxon>
        <taxon>Arcellidae</taxon>
        <taxon>Arcella</taxon>
    </lineage>
</organism>
<protein>
    <recommendedName>
        <fullName evidence="1">MACPF domain-containing protein</fullName>
    </recommendedName>
</protein>